<sequence>CRVSETTWESATTKFVSSRRVNWSRLKLELVEKTTTKRRNVETANSFVEMTRSSSYTPH</sequence>
<dbReference type="AlphaFoldDB" id="A0A061S8B5"/>
<proteinExistence type="predicted"/>
<accession>A0A061S8B5</accession>
<reference evidence="1" key="1">
    <citation type="submission" date="2014-05" db="EMBL/GenBank/DDBJ databases">
        <title>The transcriptome of the halophilic microalga Tetraselmis sp. GSL018 isolated from the Great Salt Lake, Utah.</title>
        <authorList>
            <person name="Jinkerson R.E."/>
            <person name="D'Adamo S."/>
            <person name="Posewitz M.C."/>
        </authorList>
    </citation>
    <scope>NUCLEOTIDE SEQUENCE</scope>
    <source>
        <strain evidence="1">GSL018</strain>
    </source>
</reference>
<name>A0A061S8B5_9CHLO</name>
<dbReference type="EMBL" id="GBEZ01006380">
    <property type="protein sequence ID" value="JAC79016.1"/>
    <property type="molecule type" value="Transcribed_RNA"/>
</dbReference>
<evidence type="ECO:0000313" key="1">
    <source>
        <dbReference type="EMBL" id="JAC79016.1"/>
    </source>
</evidence>
<feature type="non-terminal residue" evidence="1">
    <location>
        <position position="1"/>
    </location>
</feature>
<gene>
    <name evidence="1" type="ORF">TSPGSL018_13769</name>
</gene>
<organism evidence="1">
    <name type="scientific">Tetraselmis sp. GSL018</name>
    <dbReference type="NCBI Taxonomy" id="582737"/>
    <lineage>
        <taxon>Eukaryota</taxon>
        <taxon>Viridiplantae</taxon>
        <taxon>Chlorophyta</taxon>
        <taxon>core chlorophytes</taxon>
        <taxon>Chlorodendrophyceae</taxon>
        <taxon>Chlorodendrales</taxon>
        <taxon>Chlorodendraceae</taxon>
        <taxon>Tetraselmis</taxon>
    </lineage>
</organism>
<protein>
    <submittedName>
        <fullName evidence="1">Uncharacterized protein</fullName>
    </submittedName>
</protein>